<feature type="region of interest" description="Disordered" evidence="1">
    <location>
        <begin position="347"/>
        <end position="382"/>
    </location>
</feature>
<dbReference type="EMBL" id="ML978132">
    <property type="protein sequence ID" value="KAF2095268.1"/>
    <property type="molecule type" value="Genomic_DNA"/>
</dbReference>
<keyword evidence="3" id="KW-1185">Reference proteome</keyword>
<name>A0A9P4I875_9PEZI</name>
<evidence type="ECO:0000313" key="3">
    <source>
        <dbReference type="Proteomes" id="UP000799772"/>
    </source>
</evidence>
<feature type="compositionally biased region" description="Low complexity" evidence="1">
    <location>
        <begin position="360"/>
        <end position="381"/>
    </location>
</feature>
<feature type="compositionally biased region" description="Acidic residues" evidence="1">
    <location>
        <begin position="286"/>
        <end position="299"/>
    </location>
</feature>
<feature type="compositionally biased region" description="Polar residues" evidence="1">
    <location>
        <begin position="320"/>
        <end position="329"/>
    </location>
</feature>
<sequence length="546" mass="62399">MYWLPSNSAIFMYKKSQKSNTVSTDMTRTLKEDRRREIGDWAEQTAASAEPVFDRPPSPVEHGRFTQAEEKWKTLLKKDSNGRRIKPGDASADVGYPLGTYEYQGFQFVETTRGYTVRPTKAHYLDRALYLYPFEMLSRATLLKIKWYIEKALKHTKRSMDYAQEFGRTVIIEGPGKDPDKERPNRRLFYHWNMVCDVLDRMEQTDGWDSFFEFCNQKANLIINNHLLVTAEYALSAYVNLDHPEGHPLSLYLDHTRGHLIRHMGSDLQFVERIVDSMLRLLQEMDEPEEQESAMEESSDFGISGQLRGPGPPDIRRHSSPQIPSLQIKSPLQRLRSMRALSLHVQFVRSPSPEKSTSPRKSTSHQQSTSSPKTTTPPVRVRSVRGRLTGSYWVRGGGTCLPRPEDEADHPRYESIFHEDFGEAFQEMDIAIAQGKRGVKAGTKIRGAYPNRLRRVINTIGSSGSPTRPFGDDQDGAPATAEGHDGGDDEGFMNRRIRALKERVDKMRNGKNGSPKELIEAVRTRIKIVNEDEYTQWLSTTFDRAP</sequence>
<protein>
    <submittedName>
        <fullName evidence="2">Uncharacterized protein</fullName>
    </submittedName>
</protein>
<evidence type="ECO:0000313" key="2">
    <source>
        <dbReference type="EMBL" id="KAF2095268.1"/>
    </source>
</evidence>
<proteinExistence type="predicted"/>
<gene>
    <name evidence="2" type="ORF">NA57DRAFT_79756</name>
</gene>
<feature type="region of interest" description="Disordered" evidence="1">
    <location>
        <begin position="460"/>
        <end position="492"/>
    </location>
</feature>
<reference evidence="2" key="1">
    <citation type="journal article" date="2020" name="Stud. Mycol.">
        <title>101 Dothideomycetes genomes: a test case for predicting lifestyles and emergence of pathogens.</title>
        <authorList>
            <person name="Haridas S."/>
            <person name="Albert R."/>
            <person name="Binder M."/>
            <person name="Bloem J."/>
            <person name="Labutti K."/>
            <person name="Salamov A."/>
            <person name="Andreopoulos B."/>
            <person name="Baker S."/>
            <person name="Barry K."/>
            <person name="Bills G."/>
            <person name="Bluhm B."/>
            <person name="Cannon C."/>
            <person name="Castanera R."/>
            <person name="Culley D."/>
            <person name="Daum C."/>
            <person name="Ezra D."/>
            <person name="Gonzalez J."/>
            <person name="Henrissat B."/>
            <person name="Kuo A."/>
            <person name="Liang C."/>
            <person name="Lipzen A."/>
            <person name="Lutzoni F."/>
            <person name="Magnuson J."/>
            <person name="Mondo S."/>
            <person name="Nolan M."/>
            <person name="Ohm R."/>
            <person name="Pangilinan J."/>
            <person name="Park H.-J."/>
            <person name="Ramirez L."/>
            <person name="Alfaro M."/>
            <person name="Sun H."/>
            <person name="Tritt A."/>
            <person name="Yoshinaga Y."/>
            <person name="Zwiers L.-H."/>
            <person name="Turgeon B."/>
            <person name="Goodwin S."/>
            <person name="Spatafora J."/>
            <person name="Crous P."/>
            <person name="Grigoriev I."/>
        </authorList>
    </citation>
    <scope>NUCLEOTIDE SEQUENCE</scope>
    <source>
        <strain evidence="2">CBS 133067</strain>
    </source>
</reference>
<dbReference type="AlphaFoldDB" id="A0A9P4I875"/>
<accession>A0A9P4I875</accession>
<evidence type="ECO:0000256" key="1">
    <source>
        <dbReference type="SAM" id="MobiDB-lite"/>
    </source>
</evidence>
<feature type="region of interest" description="Disordered" evidence="1">
    <location>
        <begin position="286"/>
        <end position="329"/>
    </location>
</feature>
<dbReference type="Proteomes" id="UP000799772">
    <property type="component" value="Unassembled WGS sequence"/>
</dbReference>
<comment type="caution">
    <text evidence="2">The sequence shown here is derived from an EMBL/GenBank/DDBJ whole genome shotgun (WGS) entry which is preliminary data.</text>
</comment>
<organism evidence="2 3">
    <name type="scientific">Rhizodiscina lignyota</name>
    <dbReference type="NCBI Taxonomy" id="1504668"/>
    <lineage>
        <taxon>Eukaryota</taxon>
        <taxon>Fungi</taxon>
        <taxon>Dikarya</taxon>
        <taxon>Ascomycota</taxon>
        <taxon>Pezizomycotina</taxon>
        <taxon>Dothideomycetes</taxon>
        <taxon>Pleosporomycetidae</taxon>
        <taxon>Aulographales</taxon>
        <taxon>Rhizodiscinaceae</taxon>
        <taxon>Rhizodiscina</taxon>
    </lineage>
</organism>